<dbReference type="InterPro" id="IPR036388">
    <property type="entry name" value="WH-like_DNA-bd_sf"/>
</dbReference>
<evidence type="ECO:0000313" key="4">
    <source>
        <dbReference type="Proteomes" id="UP000218702"/>
    </source>
</evidence>
<dbReference type="SMART" id="SM00421">
    <property type="entry name" value="HTH_LUXR"/>
    <property type="match status" value="1"/>
</dbReference>
<dbReference type="InterPro" id="IPR052384">
    <property type="entry name" value="TMTC_O-mannosyltransferase"/>
</dbReference>
<organism evidence="3 4">
    <name type="scientific">Dolichospermum compactum NIES-806</name>
    <dbReference type="NCBI Taxonomy" id="1973481"/>
    <lineage>
        <taxon>Bacteria</taxon>
        <taxon>Bacillati</taxon>
        <taxon>Cyanobacteriota</taxon>
        <taxon>Cyanophyceae</taxon>
        <taxon>Nostocales</taxon>
        <taxon>Aphanizomenonaceae</taxon>
        <taxon>Dolichospermum</taxon>
        <taxon>Dolichospermum compactum</taxon>
    </lineage>
</organism>
<dbReference type="Gene3D" id="1.25.40.10">
    <property type="entry name" value="Tetratricopeptide repeat domain"/>
    <property type="match status" value="2"/>
</dbReference>
<dbReference type="SUPFAM" id="SSF46894">
    <property type="entry name" value="C-terminal effector domain of the bipartite response regulators"/>
    <property type="match status" value="1"/>
</dbReference>
<dbReference type="PANTHER" id="PTHR44216:SF3">
    <property type="entry name" value="PROTEIN O-MANNOSYL-TRANSFERASE TMTC2"/>
    <property type="match status" value="1"/>
</dbReference>
<keyword evidence="4" id="KW-1185">Reference proteome</keyword>
<dbReference type="KEGG" id="dcm:NIES806_44850"/>
<dbReference type="EMBL" id="AP018316">
    <property type="protein sequence ID" value="BAZ88249.1"/>
    <property type="molecule type" value="Genomic_DNA"/>
</dbReference>
<dbReference type="Proteomes" id="UP000218702">
    <property type="component" value="Chromosome"/>
</dbReference>
<dbReference type="RefSeq" id="WP_096670713.1">
    <property type="nucleotide sequence ID" value="NZ_AP018316.1"/>
</dbReference>
<dbReference type="SUPFAM" id="SSF48452">
    <property type="entry name" value="TPR-like"/>
    <property type="match status" value="1"/>
</dbReference>
<dbReference type="Pfam" id="PF00196">
    <property type="entry name" value="GerE"/>
    <property type="match status" value="1"/>
</dbReference>
<dbReference type="AlphaFoldDB" id="A0A1Z4VAA4"/>
<evidence type="ECO:0000313" key="3">
    <source>
        <dbReference type="EMBL" id="BAZ88249.1"/>
    </source>
</evidence>
<dbReference type="OrthoDB" id="530353at2"/>
<evidence type="ECO:0000259" key="2">
    <source>
        <dbReference type="SMART" id="SM00421"/>
    </source>
</evidence>
<dbReference type="InterPro" id="IPR019734">
    <property type="entry name" value="TPR_rpt"/>
</dbReference>
<dbReference type="PROSITE" id="PS50005">
    <property type="entry name" value="TPR"/>
    <property type="match status" value="2"/>
</dbReference>
<feature type="repeat" description="TPR" evidence="1">
    <location>
        <begin position="248"/>
        <end position="281"/>
    </location>
</feature>
<proteinExistence type="predicted"/>
<dbReference type="GO" id="GO:0000030">
    <property type="term" value="F:mannosyltransferase activity"/>
    <property type="evidence" value="ECO:0007669"/>
    <property type="project" value="TreeGrafter"/>
</dbReference>
<dbReference type="GO" id="GO:0035269">
    <property type="term" value="P:protein O-linked glycosylation via mannose"/>
    <property type="evidence" value="ECO:0007669"/>
    <property type="project" value="TreeGrafter"/>
</dbReference>
<sequence>MNQQQFELIFENLTTRPKEVLQRILAGETDADIAAAMEIGEPTVRKHIERICEKFRLRSEHTDSRRYKRSELVTLVAKYKPNLLTEYQLKFTDKVAEITDKDDNNICEFILQLLSVNQPINEEFKKFILRFNCNEQEKKQIAKSLNKTGYQHYLNSDFNTALSYLKLAIEFKPDLPAAHYNLGATYEKIDHWTQACEHYKIAMQYQNRAGEAAINNLARLEILQGNSAAAVEMILPILSKVKDHTVKAALHKNLGWAYFQQNSYEQAKQHLFISLELENDYAPAYCLLAQVQAAVGDKENSLVFWRKFLESYSQEQELKSVQWHLPELEIWKLDAMRNIMETAI</sequence>
<gene>
    <name evidence="3" type="ORF">NIES806_44850</name>
</gene>
<dbReference type="PANTHER" id="PTHR44216">
    <property type="entry name" value="PROTEIN O-MANNOSYL-TRANSFERASE TMTC2"/>
    <property type="match status" value="1"/>
</dbReference>
<dbReference type="InterPro" id="IPR011990">
    <property type="entry name" value="TPR-like_helical_dom_sf"/>
</dbReference>
<feature type="repeat" description="TPR" evidence="1">
    <location>
        <begin position="142"/>
        <end position="175"/>
    </location>
</feature>
<reference evidence="3 4" key="1">
    <citation type="submission" date="2017-06" db="EMBL/GenBank/DDBJ databases">
        <title>Genome sequencing of cyanobaciteial culture collection at National Institute for Environmental Studies (NIES).</title>
        <authorList>
            <person name="Hirose Y."/>
            <person name="Shimura Y."/>
            <person name="Fujisawa T."/>
            <person name="Nakamura Y."/>
            <person name="Kawachi M."/>
        </authorList>
    </citation>
    <scope>NUCLEOTIDE SEQUENCE [LARGE SCALE GENOMIC DNA]</scope>
    <source>
        <strain evidence="3 4">NIES-806</strain>
    </source>
</reference>
<protein>
    <submittedName>
        <fullName evidence="3">Ser/thr protein kinase</fullName>
    </submittedName>
</protein>
<dbReference type="InterPro" id="IPR016032">
    <property type="entry name" value="Sig_transdc_resp-reg_C-effctor"/>
</dbReference>
<dbReference type="GO" id="GO:0003677">
    <property type="term" value="F:DNA binding"/>
    <property type="evidence" value="ECO:0007669"/>
    <property type="project" value="InterPro"/>
</dbReference>
<evidence type="ECO:0000256" key="1">
    <source>
        <dbReference type="PROSITE-ProRule" id="PRU00339"/>
    </source>
</evidence>
<dbReference type="PRINTS" id="PR00038">
    <property type="entry name" value="HTHLUXR"/>
</dbReference>
<dbReference type="InterPro" id="IPR000792">
    <property type="entry name" value="Tscrpt_reg_LuxR_C"/>
</dbReference>
<dbReference type="GO" id="GO:0006355">
    <property type="term" value="P:regulation of DNA-templated transcription"/>
    <property type="evidence" value="ECO:0007669"/>
    <property type="project" value="InterPro"/>
</dbReference>
<feature type="domain" description="HTH luxR-type" evidence="2">
    <location>
        <begin position="10"/>
        <end position="76"/>
    </location>
</feature>
<dbReference type="GO" id="GO:0016301">
    <property type="term" value="F:kinase activity"/>
    <property type="evidence" value="ECO:0007669"/>
    <property type="project" value="UniProtKB-KW"/>
</dbReference>
<keyword evidence="3" id="KW-0808">Transferase</keyword>
<accession>A0A1Z4VAA4</accession>
<keyword evidence="1" id="KW-0802">TPR repeat</keyword>
<name>A0A1Z4VAA4_9CYAN</name>
<dbReference type="SMART" id="SM00028">
    <property type="entry name" value="TPR"/>
    <property type="match status" value="4"/>
</dbReference>
<dbReference type="Gene3D" id="1.10.10.10">
    <property type="entry name" value="Winged helix-like DNA-binding domain superfamily/Winged helix DNA-binding domain"/>
    <property type="match status" value="1"/>
</dbReference>
<keyword evidence="3" id="KW-0418">Kinase</keyword>